<dbReference type="OrthoDB" id="4211457at2"/>
<accession>A0A5R9DR85</accession>
<reference evidence="6 7" key="1">
    <citation type="submission" date="2019-05" db="EMBL/GenBank/DDBJ databases">
        <title>Streptomyces marianii sp. nov., a novel marine actinomycete from southern coast of India.</title>
        <authorList>
            <person name="Iniyan A.M."/>
            <person name="Wink J."/>
            <person name="Ramprasad E."/>
            <person name="Ramana C.V."/>
            <person name="Bunk B."/>
            <person name="Sproer C."/>
            <person name="Joseph F.-J.R.S."/>
            <person name="Vincent S.G.P."/>
        </authorList>
    </citation>
    <scope>NUCLEOTIDE SEQUENCE [LARGE SCALE GENOMIC DNA]</scope>
    <source>
        <strain evidence="6 7">ICN19</strain>
    </source>
</reference>
<keyword evidence="2" id="KW-0863">Zinc-finger</keyword>
<sequence length="161" mass="17951">MTYLDDLAEAKRTRRAWTCTCGADNPNSYDACHDCQAPSWTCAACGTVNPQRCSNCTECGNASAAEAIGDEEGLELTHEEWVAMQVGPRRVGGRYDHGYADSQYEVLDIDRGPRATWPSWQITVRDTDGETRKHCTSWDPRRDRAIAEPPADAQVRPDQSR</sequence>
<dbReference type="Proteomes" id="UP000305921">
    <property type="component" value="Unassembled WGS sequence"/>
</dbReference>
<name>A0A5R9DR85_9ACTN</name>
<dbReference type="GO" id="GO:0008270">
    <property type="term" value="F:zinc ion binding"/>
    <property type="evidence" value="ECO:0007669"/>
    <property type="project" value="UniProtKB-KW"/>
</dbReference>
<keyword evidence="3" id="KW-0862">Zinc</keyword>
<feature type="domain" description="RanBP2-type" evidence="5">
    <location>
        <begin position="36"/>
        <end position="65"/>
    </location>
</feature>
<protein>
    <submittedName>
        <fullName evidence="6">Zinc ribbon domain-containing protein</fullName>
    </submittedName>
</protein>
<dbReference type="AlphaFoldDB" id="A0A5R9DR85"/>
<proteinExistence type="predicted"/>
<evidence type="ECO:0000313" key="6">
    <source>
        <dbReference type="EMBL" id="TLQ39006.1"/>
    </source>
</evidence>
<evidence type="ECO:0000256" key="2">
    <source>
        <dbReference type="ARBA" id="ARBA00022771"/>
    </source>
</evidence>
<evidence type="ECO:0000256" key="3">
    <source>
        <dbReference type="ARBA" id="ARBA00022833"/>
    </source>
</evidence>
<dbReference type="RefSeq" id="WP_138058371.1">
    <property type="nucleotide sequence ID" value="NZ_VAWE01000003.1"/>
</dbReference>
<evidence type="ECO:0000256" key="4">
    <source>
        <dbReference type="SAM" id="MobiDB-lite"/>
    </source>
</evidence>
<comment type="caution">
    <text evidence="6">The sequence shown here is derived from an EMBL/GenBank/DDBJ whole genome shotgun (WGS) entry which is preliminary data.</text>
</comment>
<keyword evidence="7" id="KW-1185">Reference proteome</keyword>
<evidence type="ECO:0000256" key="1">
    <source>
        <dbReference type="ARBA" id="ARBA00022723"/>
    </source>
</evidence>
<gene>
    <name evidence="6" type="ORF">FEF34_40050</name>
</gene>
<evidence type="ECO:0000313" key="7">
    <source>
        <dbReference type="Proteomes" id="UP000305921"/>
    </source>
</evidence>
<dbReference type="EMBL" id="VAWE01000003">
    <property type="protein sequence ID" value="TLQ39006.1"/>
    <property type="molecule type" value="Genomic_DNA"/>
</dbReference>
<dbReference type="PROSITE" id="PS01358">
    <property type="entry name" value="ZF_RANBP2_1"/>
    <property type="match status" value="1"/>
</dbReference>
<organism evidence="6 7">
    <name type="scientific">Streptomyces marianii</name>
    <dbReference type="NCBI Taxonomy" id="1817406"/>
    <lineage>
        <taxon>Bacteria</taxon>
        <taxon>Bacillati</taxon>
        <taxon>Actinomycetota</taxon>
        <taxon>Actinomycetes</taxon>
        <taxon>Kitasatosporales</taxon>
        <taxon>Streptomycetaceae</taxon>
        <taxon>Streptomyces</taxon>
    </lineage>
</organism>
<keyword evidence="1" id="KW-0479">Metal-binding</keyword>
<feature type="region of interest" description="Disordered" evidence="4">
    <location>
        <begin position="127"/>
        <end position="161"/>
    </location>
</feature>
<dbReference type="InterPro" id="IPR001876">
    <property type="entry name" value="Znf_RanBP2"/>
</dbReference>
<evidence type="ECO:0000259" key="5">
    <source>
        <dbReference type="PROSITE" id="PS50199"/>
    </source>
</evidence>
<dbReference type="PROSITE" id="PS50199">
    <property type="entry name" value="ZF_RANBP2_2"/>
    <property type="match status" value="1"/>
</dbReference>